<keyword evidence="3" id="KW-1003">Cell membrane</keyword>
<dbReference type="RefSeq" id="WP_377724917.1">
    <property type="nucleotide sequence ID" value="NZ_JBHSEW010000004.1"/>
</dbReference>
<dbReference type="InterPro" id="IPR051907">
    <property type="entry name" value="DoxX-like_oxidoreductase"/>
</dbReference>
<evidence type="ECO:0000256" key="6">
    <source>
        <dbReference type="ARBA" id="ARBA00023136"/>
    </source>
</evidence>
<evidence type="ECO:0000256" key="3">
    <source>
        <dbReference type="ARBA" id="ARBA00022475"/>
    </source>
</evidence>
<feature type="transmembrane region" description="Helical" evidence="7">
    <location>
        <begin position="89"/>
        <end position="107"/>
    </location>
</feature>
<dbReference type="PANTHER" id="PTHR33452">
    <property type="entry name" value="OXIDOREDUCTASE CATD-RELATED"/>
    <property type="match status" value="1"/>
</dbReference>
<evidence type="ECO:0000256" key="4">
    <source>
        <dbReference type="ARBA" id="ARBA00022692"/>
    </source>
</evidence>
<gene>
    <name evidence="8" type="ORF">ACFO3A_06260</name>
</gene>
<feature type="transmembrane region" description="Helical" evidence="7">
    <location>
        <begin position="127"/>
        <end position="148"/>
    </location>
</feature>
<dbReference type="Pfam" id="PF07681">
    <property type="entry name" value="DoxX"/>
    <property type="match status" value="1"/>
</dbReference>
<dbReference type="InterPro" id="IPR032808">
    <property type="entry name" value="DoxX"/>
</dbReference>
<evidence type="ECO:0000256" key="5">
    <source>
        <dbReference type="ARBA" id="ARBA00022989"/>
    </source>
</evidence>
<comment type="caution">
    <text evidence="8">The sequence shown here is derived from an EMBL/GenBank/DDBJ whole genome shotgun (WGS) entry which is preliminary data.</text>
</comment>
<reference evidence="9" key="1">
    <citation type="journal article" date="2019" name="Int. J. Syst. Evol. Microbiol.">
        <title>The Global Catalogue of Microorganisms (GCM) 10K type strain sequencing project: providing services to taxonomists for standard genome sequencing and annotation.</title>
        <authorList>
            <consortium name="The Broad Institute Genomics Platform"/>
            <consortium name="The Broad Institute Genome Sequencing Center for Infectious Disease"/>
            <person name="Wu L."/>
            <person name="Ma J."/>
        </authorList>
    </citation>
    <scope>NUCLEOTIDE SEQUENCE [LARGE SCALE GENOMIC DNA]</scope>
    <source>
        <strain evidence="9">JCM 11650</strain>
    </source>
</reference>
<dbReference type="Proteomes" id="UP001595967">
    <property type="component" value="Unassembled WGS sequence"/>
</dbReference>
<keyword evidence="6 7" id="KW-0472">Membrane</keyword>
<keyword evidence="9" id="KW-1185">Reference proteome</keyword>
<evidence type="ECO:0000256" key="7">
    <source>
        <dbReference type="SAM" id="Phobius"/>
    </source>
</evidence>
<evidence type="ECO:0000313" key="8">
    <source>
        <dbReference type="EMBL" id="MFC4621817.1"/>
    </source>
</evidence>
<protein>
    <submittedName>
        <fullName evidence="8">DoxX family protein</fullName>
    </submittedName>
</protein>
<feature type="transmembrane region" description="Helical" evidence="7">
    <location>
        <begin position="65"/>
        <end position="82"/>
    </location>
</feature>
<evidence type="ECO:0000313" key="9">
    <source>
        <dbReference type="Proteomes" id="UP001595967"/>
    </source>
</evidence>
<dbReference type="PANTHER" id="PTHR33452:SF7">
    <property type="entry name" value="DOXX FAMILY PROTEIN"/>
    <property type="match status" value="1"/>
</dbReference>
<comment type="similarity">
    <text evidence="2">Belongs to the DoxX family.</text>
</comment>
<accession>A0ABV9GUY0</accession>
<sequence length="170" mass="18645">MTSWLIFCEKAQKYMRDLGLLGLRLWAAQEFLFAGWTKLRAGGSAPAWFAGLDFPFPHQLLGAQLNWLAAGIGEVALGLLLLLGYKSRFAAFGLIYITYVAVYTVHFDLGWAGWRAIETDEGQGFKVPLMLGLMLFAVLTQGAGRFSLDAAHARMSSKSNQASSKQAFSS</sequence>
<comment type="subcellular location">
    <subcellularLocation>
        <location evidence="1">Cell membrane</location>
        <topology evidence="1">Multi-pass membrane protein</topology>
    </subcellularLocation>
</comment>
<keyword evidence="4 7" id="KW-0812">Transmembrane</keyword>
<dbReference type="EMBL" id="JBHSEW010000004">
    <property type="protein sequence ID" value="MFC4621817.1"/>
    <property type="molecule type" value="Genomic_DNA"/>
</dbReference>
<keyword evidence="5 7" id="KW-1133">Transmembrane helix</keyword>
<name>A0ABV9GUY0_9BURK</name>
<evidence type="ECO:0000256" key="1">
    <source>
        <dbReference type="ARBA" id="ARBA00004651"/>
    </source>
</evidence>
<proteinExistence type="inferred from homology"/>
<evidence type="ECO:0000256" key="2">
    <source>
        <dbReference type="ARBA" id="ARBA00006679"/>
    </source>
</evidence>
<organism evidence="8 9">
    <name type="scientific">Comamonas nitrativorans</name>
    <dbReference type="NCBI Taxonomy" id="108437"/>
    <lineage>
        <taxon>Bacteria</taxon>
        <taxon>Pseudomonadati</taxon>
        <taxon>Pseudomonadota</taxon>
        <taxon>Betaproteobacteria</taxon>
        <taxon>Burkholderiales</taxon>
        <taxon>Comamonadaceae</taxon>
        <taxon>Comamonas</taxon>
    </lineage>
</organism>